<dbReference type="Proteomes" id="UP000499080">
    <property type="component" value="Unassembled WGS sequence"/>
</dbReference>
<evidence type="ECO:0000313" key="2">
    <source>
        <dbReference type="Proteomes" id="UP000499080"/>
    </source>
</evidence>
<keyword evidence="2" id="KW-1185">Reference proteome</keyword>
<reference evidence="1 2" key="1">
    <citation type="journal article" date="2019" name="Sci. Rep.">
        <title>Orb-weaving spider Araneus ventricosus genome elucidates the spidroin gene catalogue.</title>
        <authorList>
            <person name="Kono N."/>
            <person name="Nakamura H."/>
            <person name="Ohtoshi R."/>
            <person name="Moran D.A.P."/>
            <person name="Shinohara A."/>
            <person name="Yoshida Y."/>
            <person name="Fujiwara M."/>
            <person name="Mori M."/>
            <person name="Tomita M."/>
            <person name="Arakawa K."/>
        </authorList>
    </citation>
    <scope>NUCLEOTIDE SEQUENCE [LARGE SCALE GENOMIC DNA]</scope>
</reference>
<sequence>MDLGTSFTDVPDYSICTNNWFVPSYLFQSHRFRRVIHGCSNLFHLYQCQLLYSTHSSSIDLWARHSRCSKRHPLTLLPPDFPRYHPLPPRFPVCHQLNVSYPSNRFPGKKGDLSQPRDNNNISFMAFHSNGYYHV</sequence>
<protein>
    <submittedName>
        <fullName evidence="1">Uncharacterized protein</fullName>
    </submittedName>
</protein>
<dbReference type="AlphaFoldDB" id="A0A4Y2Q1B4"/>
<comment type="caution">
    <text evidence="1">The sequence shown here is derived from an EMBL/GenBank/DDBJ whole genome shotgun (WGS) entry which is preliminary data.</text>
</comment>
<organism evidence="1 2">
    <name type="scientific">Araneus ventricosus</name>
    <name type="common">Orbweaver spider</name>
    <name type="synonym">Epeira ventricosa</name>
    <dbReference type="NCBI Taxonomy" id="182803"/>
    <lineage>
        <taxon>Eukaryota</taxon>
        <taxon>Metazoa</taxon>
        <taxon>Ecdysozoa</taxon>
        <taxon>Arthropoda</taxon>
        <taxon>Chelicerata</taxon>
        <taxon>Arachnida</taxon>
        <taxon>Araneae</taxon>
        <taxon>Araneomorphae</taxon>
        <taxon>Entelegynae</taxon>
        <taxon>Araneoidea</taxon>
        <taxon>Araneidae</taxon>
        <taxon>Araneus</taxon>
    </lineage>
</organism>
<name>A0A4Y2Q1B4_ARAVE</name>
<proteinExistence type="predicted"/>
<evidence type="ECO:0000313" key="1">
    <source>
        <dbReference type="EMBL" id="GBN57299.1"/>
    </source>
</evidence>
<gene>
    <name evidence="1" type="ORF">AVEN_260206_1</name>
</gene>
<accession>A0A4Y2Q1B4</accession>
<dbReference type="EMBL" id="BGPR01012714">
    <property type="protein sequence ID" value="GBN57299.1"/>
    <property type="molecule type" value="Genomic_DNA"/>
</dbReference>